<dbReference type="Proteomes" id="UP001595796">
    <property type="component" value="Unassembled WGS sequence"/>
</dbReference>
<evidence type="ECO:0000313" key="3">
    <source>
        <dbReference type="Proteomes" id="UP001595796"/>
    </source>
</evidence>
<sequence>MNGVEDEITAQARRLYEETSIPVSEIAALMRLGRRGFHKRIKALGWTPRRGPAGSKPAPVEPLASDPRDAIADRAGLIARIRETVDREIAEIDQSLKRLDRLTGAGEMERSAKTLATLVKTLSELKKLDEADKGPAAQEDDDPRDIHEFRLDLATRLDALHRSRTEG</sequence>
<feature type="region of interest" description="Disordered" evidence="1">
    <location>
        <begin position="128"/>
        <end position="147"/>
    </location>
</feature>
<evidence type="ECO:0000313" key="2">
    <source>
        <dbReference type="EMBL" id="MFC5067790.1"/>
    </source>
</evidence>
<protein>
    <submittedName>
        <fullName evidence="2">Uncharacterized protein</fullName>
    </submittedName>
</protein>
<dbReference type="RefSeq" id="WP_114956632.1">
    <property type="nucleotide sequence ID" value="NZ_JBHSJF010000006.1"/>
</dbReference>
<dbReference type="EMBL" id="JBHSJF010000006">
    <property type="protein sequence ID" value="MFC5067790.1"/>
    <property type="molecule type" value="Genomic_DNA"/>
</dbReference>
<evidence type="ECO:0000256" key="1">
    <source>
        <dbReference type="SAM" id="MobiDB-lite"/>
    </source>
</evidence>
<feature type="region of interest" description="Disordered" evidence="1">
    <location>
        <begin position="48"/>
        <end position="67"/>
    </location>
</feature>
<comment type="caution">
    <text evidence="2">The sequence shown here is derived from an EMBL/GenBank/DDBJ whole genome shotgun (WGS) entry which is preliminary data.</text>
</comment>
<accession>A0ABV9YYB9</accession>
<gene>
    <name evidence="2" type="ORF">ACFPFW_07140</name>
</gene>
<reference evidence="3" key="1">
    <citation type="journal article" date="2019" name="Int. J. Syst. Evol. Microbiol.">
        <title>The Global Catalogue of Microorganisms (GCM) 10K type strain sequencing project: providing services to taxonomists for standard genome sequencing and annotation.</title>
        <authorList>
            <consortium name="The Broad Institute Genomics Platform"/>
            <consortium name="The Broad Institute Genome Sequencing Center for Infectious Disease"/>
            <person name="Wu L."/>
            <person name="Ma J."/>
        </authorList>
    </citation>
    <scope>NUCLEOTIDE SEQUENCE [LARGE SCALE GENOMIC DNA]</scope>
    <source>
        <strain evidence="3">CGMCC 1.16444</strain>
    </source>
</reference>
<keyword evidence="3" id="KW-1185">Reference proteome</keyword>
<name>A0ABV9YYB9_9HYPH</name>
<proteinExistence type="predicted"/>
<organism evidence="2 3">
    <name type="scientific">Flaviflagellibacter deserti</name>
    <dbReference type="NCBI Taxonomy" id="2267266"/>
    <lineage>
        <taxon>Bacteria</taxon>
        <taxon>Pseudomonadati</taxon>
        <taxon>Pseudomonadota</taxon>
        <taxon>Alphaproteobacteria</taxon>
        <taxon>Hyphomicrobiales</taxon>
        <taxon>Flaviflagellibacter</taxon>
    </lineage>
</organism>